<evidence type="ECO:0000256" key="4">
    <source>
        <dbReference type="ARBA" id="ARBA00022737"/>
    </source>
</evidence>
<gene>
    <name evidence="8" type="ORF">LY90DRAFT_668774</name>
</gene>
<dbReference type="PANTHER" id="PTHR12363:SF33">
    <property type="entry name" value="IMPORTIN-13"/>
    <property type="match status" value="1"/>
</dbReference>
<reference evidence="8 9" key="1">
    <citation type="submission" date="2016-08" db="EMBL/GenBank/DDBJ databases">
        <title>A Parts List for Fungal Cellulosomes Revealed by Comparative Genomics.</title>
        <authorList>
            <consortium name="DOE Joint Genome Institute"/>
            <person name="Haitjema C.H."/>
            <person name="Gilmore S.P."/>
            <person name="Henske J.K."/>
            <person name="Solomon K.V."/>
            <person name="De Groot R."/>
            <person name="Kuo A."/>
            <person name="Mondo S.J."/>
            <person name="Salamov A.A."/>
            <person name="Labutti K."/>
            <person name="Zhao Z."/>
            <person name="Chiniquy J."/>
            <person name="Barry K."/>
            <person name="Brewer H.M."/>
            <person name="Purvine S.O."/>
            <person name="Wright A.T."/>
            <person name="Boxma B."/>
            <person name="Van Alen T."/>
            <person name="Hackstein J.H."/>
            <person name="Baker S.E."/>
            <person name="Grigoriev I.V."/>
            <person name="O'Malley M.A."/>
        </authorList>
    </citation>
    <scope>NUCLEOTIDE SEQUENCE [LARGE SCALE GENOMIC DNA]</scope>
    <source>
        <strain evidence="8 9">G1</strain>
    </source>
</reference>
<dbReference type="GO" id="GO:0031267">
    <property type="term" value="F:small GTPase binding"/>
    <property type="evidence" value="ECO:0007669"/>
    <property type="project" value="InterPro"/>
</dbReference>
<dbReference type="Pfam" id="PF24140">
    <property type="entry name" value="TPR_TNPO3_IPO13_3rd"/>
    <property type="match status" value="1"/>
</dbReference>
<keyword evidence="9" id="KW-1185">Reference proteome</keyword>
<dbReference type="Gene3D" id="1.25.10.10">
    <property type="entry name" value="Leucine-rich Repeat Variant"/>
    <property type="match status" value="1"/>
</dbReference>
<dbReference type="InterPro" id="IPR051345">
    <property type="entry name" value="Importin_beta-like_NTR"/>
</dbReference>
<dbReference type="InterPro" id="IPR040520">
    <property type="entry name" value="Importin_rep_3"/>
</dbReference>
<keyword evidence="3" id="KW-0813">Transport</keyword>
<dbReference type="InterPro" id="IPR013598">
    <property type="entry name" value="Exportin-1/Importin-b-like"/>
</dbReference>
<dbReference type="AlphaFoldDB" id="A0A1Y2DKN2"/>
<dbReference type="STRING" id="1754190.A0A1Y2DKN2"/>
<proteinExistence type="inferred from homology"/>
<name>A0A1Y2DKN2_9FUNG</name>
<comment type="caution">
    <text evidence="8">The sequence shown here is derived from an EMBL/GenBank/DDBJ whole genome shotgun (WGS) entry which is preliminary data.</text>
</comment>
<dbReference type="SMART" id="SM00913">
    <property type="entry name" value="IBN_N"/>
    <property type="match status" value="1"/>
</dbReference>
<comment type="subcellular location">
    <subcellularLocation>
        <location evidence="1">Nucleus</location>
    </subcellularLocation>
</comment>
<dbReference type="Pfam" id="PF08389">
    <property type="entry name" value="Xpo1"/>
    <property type="match status" value="1"/>
</dbReference>
<sequence>MNNNQIYTNIPSVGEVENVIKQFYECYEAEIRKPAEHWLHELQKQPYAWRLSSELLNSMQVSSQFFGAHTFQVKILRDWNTLQPDEIIPLKNELISWIKKYSSSTQIVLTKLCLALTSFALQASPELWPNFIPSFINDINVEVQRPDLDDNAKLNLELAKLEFLTVVPEQVSTAELLTNRKGKIQNELSSGFLIVLNLLNDILSIKEKNESIIKLQQKSLKCLQSWIQYDAPISTLESIINSTINALLEVENFQPAAEVLIELLTHSSSKKFEKTLCDNILKTITTGWIYNEFNNTIENEDEEGARVICKLMTTLGEEFTEYITVNFLRPDIITYLKMMMACTAFPGYPAIDQDITDTTYNFWFNLTEIIEDPYVVPLPKTNDFKDEEDVLIFRSQPLSSGSLLTPEQGLQIRNASIEVFSQLMEIIRQKMQYPTDEDKKSWKRENYENFNASRREAGDTIIAIYSIVKDQSLEHLINLCRDELIKIYNGNPNWQVLESSLQCLKAISEAIDMKENIYISKLFSDEIFKNICNLPKDNFDRVKITTLNLIASYAEWLKYHETFIPSVMDFIITSISQPLLLLPASKAFLEVCNHCKKSLVNFIDALVNIYMQLPDSIQRERSRIVQALAEVLQTLPNERSVPIMLVIQNNLQEKIKETLIKINNTGEQSKYKELVETQINHMVAFAKGIIPPDENSFVDLAEQVEYETKIKKESKLELTQEQFQQFEILSNDCYEIIEMILRLYTNDYDVIPAVSQFIKFSFRSILPLLSPKMELLTLLLSSCYELSKQSYILIMIKDLLWVYSSYNQDPCPLLEINNDPIKIDRNIVLLLTSATQTTVQYLNTDIAVSQNRDIVHFFFSMLIEFIEIKPTLFKNLQPELLEKIFGLLLTALKVQDDKFALTHVKKFLIGFISCDNENSELREISHQILLIIGNDIIREVLYGIGGGKPRSLLSILSEILFRMKAKYPNNVNEWLNALLSQDGFPSKHVDNTIKQQFMKNVMSTRQFTKLKAIVSEFSIRCRNLQGTSFGSAI</sequence>
<feature type="domain" description="Importin N-terminal" evidence="7">
    <location>
        <begin position="35"/>
        <end position="100"/>
    </location>
</feature>
<evidence type="ECO:0000256" key="2">
    <source>
        <dbReference type="ARBA" id="ARBA00007991"/>
    </source>
</evidence>
<dbReference type="GO" id="GO:0006606">
    <property type="term" value="P:protein import into nucleus"/>
    <property type="evidence" value="ECO:0007669"/>
    <property type="project" value="TreeGrafter"/>
</dbReference>
<accession>A0A1Y2DKN2</accession>
<evidence type="ECO:0000256" key="5">
    <source>
        <dbReference type="ARBA" id="ARBA00022927"/>
    </source>
</evidence>
<dbReference type="SUPFAM" id="SSF48371">
    <property type="entry name" value="ARM repeat"/>
    <property type="match status" value="1"/>
</dbReference>
<dbReference type="Pfam" id="PF18806">
    <property type="entry name" value="Importin_rep_3"/>
    <property type="match status" value="1"/>
</dbReference>
<evidence type="ECO:0000313" key="9">
    <source>
        <dbReference type="Proteomes" id="UP000193920"/>
    </source>
</evidence>
<dbReference type="InterPro" id="IPR016024">
    <property type="entry name" value="ARM-type_fold"/>
</dbReference>
<dbReference type="Pfam" id="PF03810">
    <property type="entry name" value="IBN_N"/>
    <property type="match status" value="1"/>
</dbReference>
<keyword evidence="4" id="KW-0677">Repeat</keyword>
<dbReference type="InterPro" id="IPR011989">
    <property type="entry name" value="ARM-like"/>
</dbReference>
<dbReference type="InterPro" id="IPR057942">
    <property type="entry name" value="TPR_TNPO3_IPO13_3rd"/>
</dbReference>
<evidence type="ECO:0000259" key="7">
    <source>
        <dbReference type="SMART" id="SM00913"/>
    </source>
</evidence>
<dbReference type="InterPro" id="IPR001494">
    <property type="entry name" value="Importin-beta_N"/>
</dbReference>
<dbReference type="Proteomes" id="UP000193920">
    <property type="component" value="Unassembled WGS sequence"/>
</dbReference>
<keyword evidence="5" id="KW-0653">Protein transport</keyword>
<comment type="similarity">
    <text evidence="2">Belongs to the importin beta family.</text>
</comment>
<dbReference type="GO" id="GO:0005737">
    <property type="term" value="C:cytoplasm"/>
    <property type="evidence" value="ECO:0007669"/>
    <property type="project" value="TreeGrafter"/>
</dbReference>
<dbReference type="GO" id="GO:0005634">
    <property type="term" value="C:nucleus"/>
    <property type="evidence" value="ECO:0007669"/>
    <property type="project" value="UniProtKB-SubCell"/>
</dbReference>
<evidence type="ECO:0000256" key="1">
    <source>
        <dbReference type="ARBA" id="ARBA00004123"/>
    </source>
</evidence>
<dbReference type="PANTHER" id="PTHR12363">
    <property type="entry name" value="TRANSPORTIN 3 AND IMPORTIN 13"/>
    <property type="match status" value="1"/>
</dbReference>
<dbReference type="OrthoDB" id="2016913at2759"/>
<keyword evidence="6" id="KW-0539">Nucleus</keyword>
<evidence type="ECO:0000256" key="3">
    <source>
        <dbReference type="ARBA" id="ARBA00022448"/>
    </source>
</evidence>
<organism evidence="8 9">
    <name type="scientific">Neocallimastix californiae</name>
    <dbReference type="NCBI Taxonomy" id="1754190"/>
    <lineage>
        <taxon>Eukaryota</taxon>
        <taxon>Fungi</taxon>
        <taxon>Fungi incertae sedis</taxon>
        <taxon>Chytridiomycota</taxon>
        <taxon>Chytridiomycota incertae sedis</taxon>
        <taxon>Neocallimastigomycetes</taxon>
        <taxon>Neocallimastigales</taxon>
        <taxon>Neocallimastigaceae</taxon>
        <taxon>Neocallimastix</taxon>
    </lineage>
</organism>
<protein>
    <submittedName>
        <fullName evidence="8">ARM repeat-containing protein</fullName>
    </submittedName>
</protein>
<evidence type="ECO:0000256" key="6">
    <source>
        <dbReference type="ARBA" id="ARBA00023242"/>
    </source>
</evidence>
<dbReference type="EMBL" id="MCOG01000063">
    <property type="protein sequence ID" value="ORY59803.1"/>
    <property type="molecule type" value="Genomic_DNA"/>
</dbReference>
<evidence type="ECO:0000313" key="8">
    <source>
        <dbReference type="EMBL" id="ORY59803.1"/>
    </source>
</evidence>